<organism evidence="1 2">
    <name type="scientific">Solanum commersonii</name>
    <name type="common">Commerson's wild potato</name>
    <name type="synonym">Commerson's nightshade</name>
    <dbReference type="NCBI Taxonomy" id="4109"/>
    <lineage>
        <taxon>Eukaryota</taxon>
        <taxon>Viridiplantae</taxon>
        <taxon>Streptophyta</taxon>
        <taxon>Embryophyta</taxon>
        <taxon>Tracheophyta</taxon>
        <taxon>Spermatophyta</taxon>
        <taxon>Magnoliopsida</taxon>
        <taxon>eudicotyledons</taxon>
        <taxon>Gunneridae</taxon>
        <taxon>Pentapetalae</taxon>
        <taxon>asterids</taxon>
        <taxon>lamiids</taxon>
        <taxon>Solanales</taxon>
        <taxon>Solanaceae</taxon>
        <taxon>Solanoideae</taxon>
        <taxon>Solaneae</taxon>
        <taxon>Solanum</taxon>
    </lineage>
</organism>
<name>A0A9J6A764_SOLCO</name>
<keyword evidence="2" id="KW-1185">Reference proteome</keyword>
<dbReference type="EMBL" id="JACXVP010000002">
    <property type="protein sequence ID" value="KAG5620369.1"/>
    <property type="molecule type" value="Genomic_DNA"/>
</dbReference>
<comment type="caution">
    <text evidence="1">The sequence shown here is derived from an EMBL/GenBank/DDBJ whole genome shotgun (WGS) entry which is preliminary data.</text>
</comment>
<dbReference type="Proteomes" id="UP000824120">
    <property type="component" value="Chromosome 2"/>
</dbReference>
<evidence type="ECO:0000313" key="2">
    <source>
        <dbReference type="Proteomes" id="UP000824120"/>
    </source>
</evidence>
<evidence type="ECO:0000313" key="1">
    <source>
        <dbReference type="EMBL" id="KAG5620369.1"/>
    </source>
</evidence>
<accession>A0A9J6A764</accession>
<reference evidence="1 2" key="1">
    <citation type="submission" date="2020-09" db="EMBL/GenBank/DDBJ databases">
        <title>De no assembly of potato wild relative species, Solanum commersonii.</title>
        <authorList>
            <person name="Cho K."/>
        </authorList>
    </citation>
    <scope>NUCLEOTIDE SEQUENCE [LARGE SCALE GENOMIC DNA]</scope>
    <source>
        <strain evidence="1">LZ3.2</strain>
        <tissue evidence="1">Leaf</tissue>
    </source>
</reference>
<dbReference type="AlphaFoldDB" id="A0A9J6A764"/>
<sequence length="187" mass="21711">MTSPKYTQLQLIHHDHPHENWYLFEGDTCFYEIVAPYVEHLTIFWDFIHTKIKIGEFSSLNHANLDLYCDEFDEMDENILKDLLVSVRCVNDLILSSWLIEVSYQSQMSPVISILMLEEECSCISKFSFSLLDNLLRSIRNLQNLMIFPDLPCVNQQVVMTHDMGVFAKSHDTKVIISGLSPTIYSL</sequence>
<gene>
    <name evidence="1" type="ORF">H5410_005587</name>
</gene>
<protein>
    <submittedName>
        <fullName evidence="1">Uncharacterized protein</fullName>
    </submittedName>
</protein>
<proteinExistence type="predicted"/>